<dbReference type="Gene3D" id="2.40.10.10">
    <property type="entry name" value="Trypsin-like serine proteases"/>
    <property type="match status" value="2"/>
</dbReference>
<dbReference type="PANTHER" id="PTHR15462:SF8">
    <property type="entry name" value="SERINE PROTEASE"/>
    <property type="match status" value="1"/>
</dbReference>
<dbReference type="SUPFAM" id="SSF50494">
    <property type="entry name" value="Trypsin-like serine proteases"/>
    <property type="match status" value="1"/>
</dbReference>
<dbReference type="EMBL" id="JAGEOJ010000004">
    <property type="protein sequence ID" value="MBO2447612.1"/>
    <property type="molecule type" value="Genomic_DNA"/>
</dbReference>
<reference evidence="2" key="1">
    <citation type="submission" date="2021-03" db="EMBL/GenBank/DDBJ databases">
        <authorList>
            <person name="Kanchanasin P."/>
            <person name="Saeng-In P."/>
            <person name="Phongsopitanun W."/>
            <person name="Yuki M."/>
            <person name="Kudo T."/>
            <person name="Ohkuma M."/>
            <person name="Tanasupawat S."/>
        </authorList>
    </citation>
    <scope>NUCLEOTIDE SEQUENCE</scope>
    <source>
        <strain evidence="2">GKU 128</strain>
    </source>
</reference>
<keyword evidence="1" id="KW-0732">Signal</keyword>
<evidence type="ECO:0000313" key="2">
    <source>
        <dbReference type="EMBL" id="MBO2447612.1"/>
    </source>
</evidence>
<evidence type="ECO:0000256" key="1">
    <source>
        <dbReference type="ARBA" id="ARBA00022729"/>
    </source>
</evidence>
<organism evidence="2 3">
    <name type="scientific">Actinomadura barringtoniae</name>
    <dbReference type="NCBI Taxonomy" id="1427535"/>
    <lineage>
        <taxon>Bacteria</taxon>
        <taxon>Bacillati</taxon>
        <taxon>Actinomycetota</taxon>
        <taxon>Actinomycetes</taxon>
        <taxon>Streptosporangiales</taxon>
        <taxon>Thermomonosporaceae</taxon>
        <taxon>Actinomadura</taxon>
    </lineage>
</organism>
<evidence type="ECO:0000313" key="3">
    <source>
        <dbReference type="Proteomes" id="UP000669179"/>
    </source>
</evidence>
<dbReference type="InterPro" id="IPR009003">
    <property type="entry name" value="Peptidase_S1_PA"/>
</dbReference>
<dbReference type="InterPro" id="IPR043504">
    <property type="entry name" value="Peptidase_S1_PA_chymotrypsin"/>
</dbReference>
<dbReference type="RefSeq" id="WP_208255249.1">
    <property type="nucleotide sequence ID" value="NZ_JAGEOJ010000004.1"/>
</dbReference>
<dbReference type="Proteomes" id="UP000669179">
    <property type="component" value="Unassembled WGS sequence"/>
</dbReference>
<protein>
    <recommendedName>
        <fullName evidence="4">Peptidase S1 domain-containing protein</fullName>
    </recommendedName>
</protein>
<gene>
    <name evidence="2" type="ORF">J4573_10980</name>
</gene>
<sequence>MNIKRTGQVVVLTSVALMTGIPAGHAGQRTARADHPAGKILTPHGDDHGYARWPKPYTRHAWSRITGKLLSDAHGEVEPCTASVIRSRSRMLLVSAAHCVRDPGPKGRFFTNIRFVPAYSAKADPDTGKNYDVRAPYGTWRVRKVWVTKQWRHTRYDFNDPNPPVRISGFDVSVLSVAPKNGRRIQDVVGGFAPVVSAAGRFRFTTLGYPGGGIAPYLGNLLERCVGRGKNAPRKIGPGAVRTRNCWVIPGHSGGPWIVPGRGVIAVTSSQVARSSLGARLKPTTFGPLYRAADLWSLHMTGAK</sequence>
<proteinExistence type="predicted"/>
<comment type="caution">
    <text evidence="2">The sequence shown here is derived from an EMBL/GenBank/DDBJ whole genome shotgun (WGS) entry which is preliminary data.</text>
</comment>
<accession>A0A939P820</accession>
<dbReference type="InterPro" id="IPR050966">
    <property type="entry name" value="Glutamyl_endopeptidase"/>
</dbReference>
<name>A0A939P820_9ACTN</name>
<dbReference type="PANTHER" id="PTHR15462">
    <property type="entry name" value="SERINE PROTEASE"/>
    <property type="match status" value="1"/>
</dbReference>
<dbReference type="AlphaFoldDB" id="A0A939P820"/>
<evidence type="ECO:0008006" key="4">
    <source>
        <dbReference type="Google" id="ProtNLM"/>
    </source>
</evidence>
<keyword evidence="3" id="KW-1185">Reference proteome</keyword>